<keyword evidence="2 8" id="KW-0489">Methyltransferase</keyword>
<evidence type="ECO:0000256" key="3">
    <source>
        <dbReference type="ARBA" id="ARBA00022679"/>
    </source>
</evidence>
<dbReference type="RefSeq" id="WP_132279723.1">
    <property type="nucleotide sequence ID" value="NZ_JAOBST010000015.1"/>
</dbReference>
<dbReference type="GO" id="GO:0003908">
    <property type="term" value="F:methylated-DNA-[protein]-cysteine S-methyltransferase activity"/>
    <property type="evidence" value="ECO:0007669"/>
    <property type="project" value="UniProtKB-EC"/>
</dbReference>
<dbReference type="Proteomes" id="UP000295710">
    <property type="component" value="Unassembled WGS sequence"/>
</dbReference>
<proteinExistence type="predicted"/>
<dbReference type="CDD" id="cd06445">
    <property type="entry name" value="ATase"/>
    <property type="match status" value="1"/>
</dbReference>
<feature type="domain" description="Methylated-DNA-[protein]-cysteine S-methyltransferase DNA binding" evidence="7">
    <location>
        <begin position="7"/>
        <end position="87"/>
    </location>
</feature>
<organism evidence="8 9">
    <name type="scientific">Extibacter muris</name>
    <dbReference type="NCBI Taxonomy" id="1796622"/>
    <lineage>
        <taxon>Bacteria</taxon>
        <taxon>Bacillati</taxon>
        <taxon>Bacillota</taxon>
        <taxon>Clostridia</taxon>
        <taxon>Lachnospirales</taxon>
        <taxon>Lachnospiraceae</taxon>
        <taxon>Extibacter</taxon>
    </lineage>
</organism>
<sequence length="106" mass="11663">MKEKNIFEKIYDVVGQIPEGSVASYGQIAELAGNRRWARVVGYALHIVPGSAGLPCHRVVTKDGRVSDAFLSGGVNRQVELLEKEGVGIAGGRVDMERYQWKKCVF</sequence>
<evidence type="ECO:0000313" key="8">
    <source>
        <dbReference type="EMBL" id="TDA20798.1"/>
    </source>
</evidence>
<dbReference type="PANTHER" id="PTHR42942:SF1">
    <property type="entry name" value="ALKYLTRANSFERASE-LIKE PROTEIN 1"/>
    <property type="match status" value="1"/>
</dbReference>
<evidence type="ECO:0000256" key="2">
    <source>
        <dbReference type="ARBA" id="ARBA00022603"/>
    </source>
</evidence>
<dbReference type="AlphaFoldDB" id="A0A4R4FC04"/>
<dbReference type="PANTHER" id="PTHR42942">
    <property type="entry name" value="6-O-METHYLGUANINE DNA METHYLTRANSFERASE"/>
    <property type="match status" value="1"/>
</dbReference>
<reference evidence="8 9" key="1">
    <citation type="journal article" date="2016" name="Nat. Microbiol.">
        <title>The Mouse Intestinal Bacterial Collection (miBC) provides host-specific insight into cultured diversity and functional potential of the gut microbiota.</title>
        <authorList>
            <person name="Lagkouvardos I."/>
            <person name="Pukall R."/>
            <person name="Abt B."/>
            <person name="Foesel B.U."/>
            <person name="Meier-Kolthoff J.P."/>
            <person name="Kumar N."/>
            <person name="Bresciani A."/>
            <person name="Martinez I."/>
            <person name="Just S."/>
            <person name="Ziegler C."/>
            <person name="Brugiroux S."/>
            <person name="Garzetti D."/>
            <person name="Wenning M."/>
            <person name="Bui T.P."/>
            <person name="Wang J."/>
            <person name="Hugenholtz F."/>
            <person name="Plugge C.M."/>
            <person name="Peterson D.A."/>
            <person name="Hornef M.W."/>
            <person name="Baines J.F."/>
            <person name="Smidt H."/>
            <person name="Walter J."/>
            <person name="Kristiansen K."/>
            <person name="Nielsen H.B."/>
            <person name="Haller D."/>
            <person name="Overmann J."/>
            <person name="Stecher B."/>
            <person name="Clavel T."/>
        </authorList>
    </citation>
    <scope>NUCLEOTIDE SEQUENCE [LARGE SCALE GENOMIC DNA]</scope>
    <source>
        <strain evidence="8 9">DSM 28560</strain>
    </source>
</reference>
<name>A0A4R4FC04_9FIRM</name>
<accession>A0A4R4FC04</accession>
<dbReference type="GO" id="GO:0032259">
    <property type="term" value="P:methylation"/>
    <property type="evidence" value="ECO:0007669"/>
    <property type="project" value="UniProtKB-KW"/>
</dbReference>
<dbReference type="InterPro" id="IPR052520">
    <property type="entry name" value="ATL_DNA_repair"/>
</dbReference>
<dbReference type="InterPro" id="IPR001497">
    <property type="entry name" value="MethylDNA_cys_MeTrfase_AS"/>
</dbReference>
<evidence type="ECO:0000259" key="7">
    <source>
        <dbReference type="Pfam" id="PF01035"/>
    </source>
</evidence>
<evidence type="ECO:0000256" key="6">
    <source>
        <dbReference type="ARBA" id="ARBA00049348"/>
    </source>
</evidence>
<comment type="catalytic activity">
    <reaction evidence="6">
        <text>a 6-O-methyl-2'-deoxyguanosine in DNA + L-cysteinyl-[protein] = S-methyl-L-cysteinyl-[protein] + a 2'-deoxyguanosine in DNA</text>
        <dbReference type="Rhea" id="RHEA:24000"/>
        <dbReference type="Rhea" id="RHEA-COMP:10131"/>
        <dbReference type="Rhea" id="RHEA-COMP:10132"/>
        <dbReference type="Rhea" id="RHEA-COMP:11367"/>
        <dbReference type="Rhea" id="RHEA-COMP:11368"/>
        <dbReference type="ChEBI" id="CHEBI:29950"/>
        <dbReference type="ChEBI" id="CHEBI:82612"/>
        <dbReference type="ChEBI" id="CHEBI:85445"/>
        <dbReference type="ChEBI" id="CHEBI:85448"/>
        <dbReference type="EC" id="2.1.1.63"/>
    </reaction>
</comment>
<dbReference type="InterPro" id="IPR014048">
    <property type="entry name" value="MethylDNA_cys_MeTrfase_DNA-bd"/>
</dbReference>
<dbReference type="Pfam" id="PF01035">
    <property type="entry name" value="DNA_binding_1"/>
    <property type="match status" value="1"/>
</dbReference>
<dbReference type="InterPro" id="IPR036217">
    <property type="entry name" value="MethylDNA_cys_MeTrfase_DNAb"/>
</dbReference>
<evidence type="ECO:0000256" key="1">
    <source>
        <dbReference type="ARBA" id="ARBA00001286"/>
    </source>
</evidence>
<dbReference type="GO" id="GO:0006281">
    <property type="term" value="P:DNA repair"/>
    <property type="evidence" value="ECO:0007669"/>
    <property type="project" value="UniProtKB-KW"/>
</dbReference>
<keyword evidence="4" id="KW-0227">DNA damage</keyword>
<dbReference type="EC" id="2.1.1.63" evidence="8"/>
<dbReference type="Gene3D" id="1.10.10.10">
    <property type="entry name" value="Winged helix-like DNA-binding domain superfamily/Winged helix DNA-binding domain"/>
    <property type="match status" value="1"/>
</dbReference>
<dbReference type="PROSITE" id="PS00374">
    <property type="entry name" value="MGMT"/>
    <property type="match status" value="1"/>
</dbReference>
<keyword evidence="3 8" id="KW-0808">Transferase</keyword>
<evidence type="ECO:0000313" key="9">
    <source>
        <dbReference type="Proteomes" id="UP000295710"/>
    </source>
</evidence>
<keyword evidence="5" id="KW-0234">DNA repair</keyword>
<comment type="catalytic activity">
    <reaction evidence="1">
        <text>a 4-O-methyl-thymidine in DNA + L-cysteinyl-[protein] = a thymidine in DNA + S-methyl-L-cysteinyl-[protein]</text>
        <dbReference type="Rhea" id="RHEA:53428"/>
        <dbReference type="Rhea" id="RHEA-COMP:10131"/>
        <dbReference type="Rhea" id="RHEA-COMP:10132"/>
        <dbReference type="Rhea" id="RHEA-COMP:13555"/>
        <dbReference type="Rhea" id="RHEA-COMP:13556"/>
        <dbReference type="ChEBI" id="CHEBI:29950"/>
        <dbReference type="ChEBI" id="CHEBI:82612"/>
        <dbReference type="ChEBI" id="CHEBI:137386"/>
        <dbReference type="ChEBI" id="CHEBI:137387"/>
        <dbReference type="EC" id="2.1.1.63"/>
    </reaction>
</comment>
<dbReference type="NCBIfam" id="TIGR00589">
    <property type="entry name" value="ogt"/>
    <property type="match status" value="1"/>
</dbReference>
<comment type="caution">
    <text evidence="8">The sequence shown here is derived from an EMBL/GenBank/DDBJ whole genome shotgun (WGS) entry which is preliminary data.</text>
</comment>
<gene>
    <name evidence="8" type="ORF">E1963_15195</name>
</gene>
<dbReference type="SUPFAM" id="SSF46767">
    <property type="entry name" value="Methylated DNA-protein cysteine methyltransferase, C-terminal domain"/>
    <property type="match status" value="1"/>
</dbReference>
<evidence type="ECO:0000256" key="5">
    <source>
        <dbReference type="ARBA" id="ARBA00023204"/>
    </source>
</evidence>
<dbReference type="InterPro" id="IPR036388">
    <property type="entry name" value="WH-like_DNA-bd_sf"/>
</dbReference>
<keyword evidence="9" id="KW-1185">Reference proteome</keyword>
<protein>
    <submittedName>
        <fullName evidence="8">Methylated-DNA--[protein]-cysteine S-methyltransferase</fullName>
        <ecNumber evidence="8">2.1.1.63</ecNumber>
    </submittedName>
</protein>
<dbReference type="EMBL" id="SMMX01000015">
    <property type="protein sequence ID" value="TDA20798.1"/>
    <property type="molecule type" value="Genomic_DNA"/>
</dbReference>
<evidence type="ECO:0000256" key="4">
    <source>
        <dbReference type="ARBA" id="ARBA00022763"/>
    </source>
</evidence>